<dbReference type="PROSITE" id="PS51385">
    <property type="entry name" value="YJEF_N"/>
    <property type="match status" value="1"/>
</dbReference>
<sequence>MIQRVTPDRPWPLFGATRSRAIEDAALAASAPHALMARAGLAVAQWARALYPHARHVWVACGPGNNGGDGLVAACHLAEWAKTSGAQLSVSWQGDVTRLPTDAAWALALAQQAGLHWVNHPPDDCDLAIDALFGLGGRADQIAGPLKLWLDALRRATYPVLCVDLPSGLNPDTGALSGPTPARGRRHTLSLLTLKPGLFTAEGRDAAGEVWLDDLGCASADAPDAWLGIAPPPHHPRPHSNHKGSHGDVLVLGGQGLNVNGAGMTGAAVLAARAALHGGAGRVYLVPLEAAGTSSLGWDAETPELMVRTTAHLTPEGLGNTTVVCGCGGGDAVAPWLPQVIAHSQALVLDADALNHVAASPTLQQALRERGQARGVAATVITPHPLEAARLLGTSTHDVQSDRLAAAQRLAQELGLICVLKGSGTVVAMPDQVPVINPTGNARLATAGTGDVLAGWLGARLAAQEATPFQTTCNAVYQHGRVADNWSVHRNGTLTASGLVRHLGRH</sequence>
<keyword evidence="11 18" id="KW-0413">Isomerase</keyword>
<gene>
    <name evidence="17" type="primary">nnrD</name>
    <name evidence="21" type="ORF">ACFQU0_09850</name>
</gene>
<comment type="function">
    <text evidence="17">Catalyzes the dehydration of the S-form of NAD(P)HX at the expense of ADP, which is converted to AMP. Together with NAD(P)HX epimerase, which catalyzes the epimerization of the S- and R-forms, the enzyme allows the repair of both epimers of NAD(P)HX, a damaged form of NAD(P)H that is a result of enzymatic or heat-dependent hydration.</text>
</comment>
<dbReference type="InterPro" id="IPR029056">
    <property type="entry name" value="Ribokinase-like"/>
</dbReference>
<dbReference type="InterPro" id="IPR017953">
    <property type="entry name" value="Carbohydrate_kinase_pred_CS"/>
</dbReference>
<keyword evidence="7 17" id="KW-0067">ATP-binding</keyword>
<keyword evidence="12 17" id="KW-0456">Lyase</keyword>
<feature type="binding site" evidence="17">
    <location>
        <position position="267"/>
    </location>
    <ligand>
        <name>(6S)-NADPHX</name>
        <dbReference type="ChEBI" id="CHEBI:64076"/>
    </ligand>
</feature>
<comment type="similarity">
    <text evidence="4 18">In the C-terminal section; belongs to the NnrD/CARKD family.</text>
</comment>
<comment type="similarity">
    <text evidence="17">Belongs to the NnrD/CARKD family.</text>
</comment>
<comment type="caution">
    <text evidence="21">The sequence shown here is derived from an EMBL/GenBank/DDBJ whole genome shotgun (WGS) entry which is preliminary data.</text>
</comment>
<keyword evidence="5 18" id="KW-0479">Metal-binding</keyword>
<dbReference type="SUPFAM" id="SSF64153">
    <property type="entry name" value="YjeF N-terminal domain-like"/>
    <property type="match status" value="1"/>
</dbReference>
<evidence type="ECO:0000259" key="19">
    <source>
        <dbReference type="PROSITE" id="PS51383"/>
    </source>
</evidence>
<feature type="binding site" evidence="17">
    <location>
        <position position="451"/>
    </location>
    <ligand>
        <name>(6S)-NADPHX</name>
        <dbReference type="ChEBI" id="CHEBI:64076"/>
    </ligand>
</feature>
<evidence type="ECO:0000256" key="5">
    <source>
        <dbReference type="ARBA" id="ARBA00022723"/>
    </source>
</evidence>
<dbReference type="InterPro" id="IPR004443">
    <property type="entry name" value="YjeF_N_dom"/>
</dbReference>
<feature type="domain" description="YjeF N-terminal" evidence="20">
    <location>
        <begin position="19"/>
        <end position="223"/>
    </location>
</feature>
<dbReference type="InterPro" id="IPR000631">
    <property type="entry name" value="CARKD"/>
</dbReference>
<evidence type="ECO:0000256" key="4">
    <source>
        <dbReference type="ARBA" id="ARBA00009524"/>
    </source>
</evidence>
<keyword evidence="6 17" id="KW-0547">Nucleotide-binding</keyword>
<dbReference type="InterPro" id="IPR030677">
    <property type="entry name" value="Nnr"/>
</dbReference>
<dbReference type="Gene3D" id="3.40.1190.20">
    <property type="match status" value="1"/>
</dbReference>
<dbReference type="Pfam" id="PF01256">
    <property type="entry name" value="Carb_kinase"/>
    <property type="match status" value="1"/>
</dbReference>
<dbReference type="Pfam" id="PF03853">
    <property type="entry name" value="YjeF_N"/>
    <property type="match status" value="1"/>
</dbReference>
<evidence type="ECO:0000256" key="12">
    <source>
        <dbReference type="ARBA" id="ARBA00023239"/>
    </source>
</evidence>
<organism evidence="21 22">
    <name type="scientific">Hydrogenophaga defluvii</name>
    <dbReference type="NCBI Taxonomy" id="249410"/>
    <lineage>
        <taxon>Bacteria</taxon>
        <taxon>Pseudomonadati</taxon>
        <taxon>Pseudomonadota</taxon>
        <taxon>Betaproteobacteria</taxon>
        <taxon>Burkholderiales</taxon>
        <taxon>Comamonadaceae</taxon>
        <taxon>Hydrogenophaga</taxon>
    </lineage>
</organism>
<dbReference type="NCBIfam" id="TIGR00197">
    <property type="entry name" value="yjeF_nterm"/>
    <property type="match status" value="1"/>
</dbReference>
<comment type="catalytic activity">
    <reaction evidence="2 18">
        <text>(6R)-NADPHX = (6S)-NADPHX</text>
        <dbReference type="Rhea" id="RHEA:32227"/>
        <dbReference type="ChEBI" id="CHEBI:64076"/>
        <dbReference type="ChEBI" id="CHEBI:64077"/>
        <dbReference type="EC" id="5.1.99.6"/>
    </reaction>
</comment>
<dbReference type="SUPFAM" id="SSF53613">
    <property type="entry name" value="Ribokinase-like"/>
    <property type="match status" value="1"/>
</dbReference>
<evidence type="ECO:0000256" key="13">
    <source>
        <dbReference type="ARBA" id="ARBA00023268"/>
    </source>
</evidence>
<evidence type="ECO:0000256" key="17">
    <source>
        <dbReference type="HAMAP-Rule" id="MF_01965"/>
    </source>
</evidence>
<evidence type="ECO:0000256" key="16">
    <source>
        <dbReference type="ARBA" id="ARBA00049209"/>
    </source>
</evidence>
<name>A0ABW2SCM0_9BURK</name>
<evidence type="ECO:0000256" key="1">
    <source>
        <dbReference type="ARBA" id="ARBA00000013"/>
    </source>
</evidence>
<accession>A0ABW2SCM0</accession>
<dbReference type="RefSeq" id="WP_382200264.1">
    <property type="nucleotide sequence ID" value="NZ_JBHTBZ010000020.1"/>
</dbReference>
<evidence type="ECO:0000256" key="18">
    <source>
        <dbReference type="PIRNR" id="PIRNR017184"/>
    </source>
</evidence>
<evidence type="ECO:0000256" key="6">
    <source>
        <dbReference type="ARBA" id="ARBA00022741"/>
    </source>
</evidence>
<dbReference type="CDD" id="cd01171">
    <property type="entry name" value="YXKO-related"/>
    <property type="match status" value="1"/>
</dbReference>
<evidence type="ECO:0000256" key="2">
    <source>
        <dbReference type="ARBA" id="ARBA00000909"/>
    </source>
</evidence>
<evidence type="ECO:0000256" key="7">
    <source>
        <dbReference type="ARBA" id="ARBA00022840"/>
    </source>
</evidence>
<feature type="binding site" evidence="17">
    <location>
        <begin position="421"/>
        <end position="425"/>
    </location>
    <ligand>
        <name>AMP</name>
        <dbReference type="ChEBI" id="CHEBI:456215"/>
    </ligand>
</feature>
<keyword evidence="13" id="KW-0511">Multifunctional enzyme</keyword>
<dbReference type="EC" id="4.2.1.136" evidence="17"/>
<dbReference type="Gene3D" id="3.40.50.10260">
    <property type="entry name" value="YjeF N-terminal domain"/>
    <property type="match status" value="1"/>
</dbReference>
<keyword evidence="9 18" id="KW-0630">Potassium</keyword>
<evidence type="ECO:0000256" key="3">
    <source>
        <dbReference type="ARBA" id="ARBA00006001"/>
    </source>
</evidence>
<comment type="subunit">
    <text evidence="17">Homotetramer.</text>
</comment>
<keyword evidence="10 17" id="KW-0520">NAD</keyword>
<comment type="function">
    <text evidence="14 18">Bifunctional enzyme that catalyzes the epimerization of the S- and R-forms of NAD(P)HX and the dehydration of the S-form of NAD(P)HX at the expense of ADP, which is converted to AMP. This allows the repair of both epimers of NAD(P)HX, a damaged form of NAD(P)H that is a result of enzymatic or heat-dependent hydration.</text>
</comment>
<dbReference type="EMBL" id="JBHTBZ010000020">
    <property type="protein sequence ID" value="MFC7460732.1"/>
    <property type="molecule type" value="Genomic_DNA"/>
</dbReference>
<dbReference type="PANTHER" id="PTHR12592">
    <property type="entry name" value="ATP-DEPENDENT (S)-NAD(P)H-HYDRATE DEHYDRATASE FAMILY MEMBER"/>
    <property type="match status" value="1"/>
</dbReference>
<dbReference type="PROSITE" id="PS51383">
    <property type="entry name" value="YJEF_C_3"/>
    <property type="match status" value="1"/>
</dbReference>
<evidence type="ECO:0000256" key="10">
    <source>
        <dbReference type="ARBA" id="ARBA00023027"/>
    </source>
</evidence>
<evidence type="ECO:0000313" key="21">
    <source>
        <dbReference type="EMBL" id="MFC7460732.1"/>
    </source>
</evidence>
<keyword evidence="22" id="KW-1185">Reference proteome</keyword>
<dbReference type="Proteomes" id="UP001596457">
    <property type="component" value="Unassembled WGS sequence"/>
</dbReference>
<evidence type="ECO:0000256" key="14">
    <source>
        <dbReference type="ARBA" id="ARBA00025153"/>
    </source>
</evidence>
<comment type="cofactor">
    <cofactor evidence="17">
        <name>Mg(2+)</name>
        <dbReference type="ChEBI" id="CHEBI:18420"/>
    </cofactor>
</comment>
<dbReference type="PIRSF" id="PIRSF017184">
    <property type="entry name" value="Nnr"/>
    <property type="match status" value="1"/>
</dbReference>
<proteinExistence type="inferred from homology"/>
<comment type="catalytic activity">
    <reaction evidence="1 18">
        <text>(6R)-NADHX = (6S)-NADHX</text>
        <dbReference type="Rhea" id="RHEA:32215"/>
        <dbReference type="ChEBI" id="CHEBI:64074"/>
        <dbReference type="ChEBI" id="CHEBI:64075"/>
        <dbReference type="EC" id="5.1.99.6"/>
    </reaction>
</comment>
<keyword evidence="8 17" id="KW-0521">NADP</keyword>
<dbReference type="InterPro" id="IPR036652">
    <property type="entry name" value="YjeF_N_dom_sf"/>
</dbReference>
<evidence type="ECO:0000259" key="20">
    <source>
        <dbReference type="PROSITE" id="PS51385"/>
    </source>
</evidence>
<evidence type="ECO:0000256" key="15">
    <source>
        <dbReference type="ARBA" id="ARBA00048238"/>
    </source>
</evidence>
<reference evidence="22" key="1">
    <citation type="journal article" date="2019" name="Int. J. Syst. Evol. Microbiol.">
        <title>The Global Catalogue of Microorganisms (GCM) 10K type strain sequencing project: providing services to taxonomists for standard genome sequencing and annotation.</title>
        <authorList>
            <consortium name="The Broad Institute Genomics Platform"/>
            <consortium name="The Broad Institute Genome Sequencing Center for Infectious Disease"/>
            <person name="Wu L."/>
            <person name="Ma J."/>
        </authorList>
    </citation>
    <scope>NUCLEOTIDE SEQUENCE [LARGE SCALE GENOMIC DNA]</scope>
    <source>
        <strain evidence="22">CCUG 53903</strain>
    </source>
</reference>
<protein>
    <recommendedName>
        <fullName evidence="17">ADP-dependent (S)-NAD(P)H-hydrate dehydratase</fullName>
        <ecNumber evidence="17">4.2.1.136</ecNumber>
    </recommendedName>
    <alternativeName>
        <fullName evidence="17">ADP-dependent NAD(P)HX dehydratase</fullName>
    </alternativeName>
</protein>
<feature type="domain" description="YjeF C-terminal" evidence="19">
    <location>
        <begin position="226"/>
        <end position="506"/>
    </location>
</feature>
<evidence type="ECO:0000256" key="9">
    <source>
        <dbReference type="ARBA" id="ARBA00022958"/>
    </source>
</evidence>
<comment type="cofactor">
    <cofactor evidence="18">
        <name>K(+)</name>
        <dbReference type="ChEBI" id="CHEBI:29103"/>
    </cofactor>
    <text evidence="18">Binds 1 potassium ion per subunit.</text>
</comment>
<dbReference type="PANTHER" id="PTHR12592:SF0">
    <property type="entry name" value="ATP-DEPENDENT (S)-NAD(P)H-HYDRATE DEHYDRATASE"/>
    <property type="match status" value="1"/>
</dbReference>
<evidence type="ECO:0000256" key="11">
    <source>
        <dbReference type="ARBA" id="ARBA00023235"/>
    </source>
</evidence>
<feature type="binding site" evidence="17">
    <location>
        <position position="328"/>
    </location>
    <ligand>
        <name>(6S)-NADPHX</name>
        <dbReference type="ChEBI" id="CHEBI:64076"/>
    </ligand>
</feature>
<feature type="binding site" evidence="17">
    <location>
        <position position="384"/>
    </location>
    <ligand>
        <name>(6S)-NADPHX</name>
        <dbReference type="ChEBI" id="CHEBI:64076"/>
    </ligand>
</feature>
<comment type="catalytic activity">
    <reaction evidence="15 17 18">
        <text>(6S)-NADHX + ADP = AMP + phosphate + NADH + H(+)</text>
        <dbReference type="Rhea" id="RHEA:32223"/>
        <dbReference type="ChEBI" id="CHEBI:15378"/>
        <dbReference type="ChEBI" id="CHEBI:43474"/>
        <dbReference type="ChEBI" id="CHEBI:57945"/>
        <dbReference type="ChEBI" id="CHEBI:64074"/>
        <dbReference type="ChEBI" id="CHEBI:456215"/>
        <dbReference type="ChEBI" id="CHEBI:456216"/>
        <dbReference type="EC" id="4.2.1.136"/>
    </reaction>
</comment>
<comment type="similarity">
    <text evidence="3 18">In the N-terminal section; belongs to the NnrE/AIBP family.</text>
</comment>
<feature type="binding site" evidence="17">
    <location>
        <position position="450"/>
    </location>
    <ligand>
        <name>AMP</name>
        <dbReference type="ChEBI" id="CHEBI:456215"/>
    </ligand>
</feature>
<evidence type="ECO:0000313" key="22">
    <source>
        <dbReference type="Proteomes" id="UP001596457"/>
    </source>
</evidence>
<dbReference type="PROSITE" id="PS01050">
    <property type="entry name" value="YJEF_C_2"/>
    <property type="match status" value="1"/>
</dbReference>
<evidence type="ECO:0000256" key="8">
    <source>
        <dbReference type="ARBA" id="ARBA00022857"/>
    </source>
</evidence>
<dbReference type="HAMAP" id="MF_01965">
    <property type="entry name" value="NADHX_dehydratase"/>
    <property type="match status" value="1"/>
</dbReference>
<comment type="catalytic activity">
    <reaction evidence="16 17 18">
        <text>(6S)-NADPHX + ADP = AMP + phosphate + NADPH + H(+)</text>
        <dbReference type="Rhea" id="RHEA:32235"/>
        <dbReference type="ChEBI" id="CHEBI:15378"/>
        <dbReference type="ChEBI" id="CHEBI:43474"/>
        <dbReference type="ChEBI" id="CHEBI:57783"/>
        <dbReference type="ChEBI" id="CHEBI:64076"/>
        <dbReference type="ChEBI" id="CHEBI:456215"/>
        <dbReference type="ChEBI" id="CHEBI:456216"/>
        <dbReference type="EC" id="4.2.1.136"/>
    </reaction>
</comment>
<dbReference type="NCBIfam" id="TIGR00196">
    <property type="entry name" value="yjeF_cterm"/>
    <property type="match status" value="1"/>
</dbReference>